<evidence type="ECO:0000313" key="4">
    <source>
        <dbReference type="EMBL" id="ONK71565.1"/>
    </source>
</evidence>
<dbReference type="SUPFAM" id="SSF53756">
    <property type="entry name" value="UDP-Glycosyltransferase/glycogen phosphorylase"/>
    <property type="match status" value="1"/>
</dbReference>
<evidence type="ECO:0000259" key="3">
    <source>
        <dbReference type="Pfam" id="PF26168"/>
    </source>
</evidence>
<reference evidence="5" key="1">
    <citation type="journal article" date="2017" name="Nat. Commun.">
        <title>The asparagus genome sheds light on the origin and evolution of a young Y chromosome.</title>
        <authorList>
            <person name="Harkess A."/>
            <person name="Zhou J."/>
            <person name="Xu C."/>
            <person name="Bowers J.E."/>
            <person name="Van der Hulst R."/>
            <person name="Ayyampalayam S."/>
            <person name="Mercati F."/>
            <person name="Riccardi P."/>
            <person name="McKain M.R."/>
            <person name="Kakrana A."/>
            <person name="Tang H."/>
            <person name="Ray J."/>
            <person name="Groenendijk J."/>
            <person name="Arikit S."/>
            <person name="Mathioni S.M."/>
            <person name="Nakano M."/>
            <person name="Shan H."/>
            <person name="Telgmann-Rauber A."/>
            <person name="Kanno A."/>
            <person name="Yue Z."/>
            <person name="Chen H."/>
            <person name="Li W."/>
            <person name="Chen Y."/>
            <person name="Xu X."/>
            <person name="Zhang Y."/>
            <person name="Luo S."/>
            <person name="Chen H."/>
            <person name="Gao J."/>
            <person name="Mao Z."/>
            <person name="Pires J.C."/>
            <person name="Luo M."/>
            <person name="Kudrna D."/>
            <person name="Wing R.A."/>
            <person name="Meyers B.C."/>
            <person name="Yi K."/>
            <person name="Kong H."/>
            <person name="Lavrijsen P."/>
            <person name="Sunseri F."/>
            <person name="Falavigna A."/>
            <person name="Ye Y."/>
            <person name="Leebens-Mack J.H."/>
            <person name="Chen G."/>
        </authorList>
    </citation>
    <scope>NUCLEOTIDE SEQUENCE [LARGE SCALE GENOMIC DNA]</scope>
    <source>
        <strain evidence="5">cv. DH0086</strain>
    </source>
</reference>
<gene>
    <name evidence="4" type="ORF">A4U43_C04F9960</name>
</gene>
<name>A0A5P1EZQ0_ASPOF</name>
<evidence type="ECO:0000256" key="1">
    <source>
        <dbReference type="ARBA" id="ARBA00009995"/>
    </source>
</evidence>
<dbReference type="InterPro" id="IPR058980">
    <property type="entry name" value="Glyco_transf_N"/>
</dbReference>
<dbReference type="Gene3D" id="3.40.50.2000">
    <property type="entry name" value="Glycogen Phosphorylase B"/>
    <property type="match status" value="1"/>
</dbReference>
<protein>
    <recommendedName>
        <fullName evidence="3">Glycosyltransferase N-terminal domain-containing protein</fullName>
    </recommendedName>
</protein>
<evidence type="ECO:0000256" key="2">
    <source>
        <dbReference type="SAM" id="MobiDB-lite"/>
    </source>
</evidence>
<dbReference type="GO" id="GO:1901135">
    <property type="term" value="P:carbohydrate derivative metabolic process"/>
    <property type="evidence" value="ECO:0007669"/>
    <property type="project" value="UniProtKB-ARBA"/>
</dbReference>
<dbReference type="Pfam" id="PF26168">
    <property type="entry name" value="Glyco_transf_N"/>
    <property type="match status" value="1"/>
</dbReference>
<comment type="similarity">
    <text evidence="1">Belongs to the UDP-glycosyltransferase family.</text>
</comment>
<feature type="compositionally biased region" description="Pro residues" evidence="2">
    <location>
        <begin position="69"/>
        <end position="94"/>
    </location>
</feature>
<sequence>MAEHTPNGQQAEKQSVLLVALPSQPKATSTNSSTSPFPPLFLHISPSTSPPPPPLPPVPRPALQGWPPLRSPDPLPPPPPHSLPLPLPTPPPLTNPLHLLPPSSRHAPLQSPLTSLLRSLSLSSRRLVVVHDPLMRFACAEADSIPNAETYEFQCVTASYQLSFFTDELENIGDKLSREVRNVVLTQFPDCYPEDFWVFLAKYRRELSSRAGVVMNTCKEIDGEFIELMPHVPRYRNKKLFAIGPMSPVSASGGDHDRHECLHWTSNRQNPSSTFLLGAQYRSPTNRSSS</sequence>
<keyword evidence="5" id="KW-1185">Reference proteome</keyword>
<dbReference type="Proteomes" id="UP000243459">
    <property type="component" value="Chromosome 4"/>
</dbReference>
<dbReference type="OMA" id="EGHEMRM"/>
<organism evidence="4 5">
    <name type="scientific">Asparagus officinalis</name>
    <name type="common">Garden asparagus</name>
    <dbReference type="NCBI Taxonomy" id="4686"/>
    <lineage>
        <taxon>Eukaryota</taxon>
        <taxon>Viridiplantae</taxon>
        <taxon>Streptophyta</taxon>
        <taxon>Embryophyta</taxon>
        <taxon>Tracheophyta</taxon>
        <taxon>Spermatophyta</taxon>
        <taxon>Magnoliopsida</taxon>
        <taxon>Liliopsida</taxon>
        <taxon>Asparagales</taxon>
        <taxon>Asparagaceae</taxon>
        <taxon>Asparagoideae</taxon>
        <taxon>Asparagus</taxon>
    </lineage>
</organism>
<dbReference type="EMBL" id="CM007384">
    <property type="protein sequence ID" value="ONK71565.1"/>
    <property type="molecule type" value="Genomic_DNA"/>
</dbReference>
<feature type="domain" description="Glycosyltransferase N-terminal" evidence="3">
    <location>
        <begin position="85"/>
        <end position="248"/>
    </location>
</feature>
<feature type="compositionally biased region" description="Polar residues" evidence="2">
    <location>
        <begin position="1"/>
        <end position="13"/>
    </location>
</feature>
<feature type="region of interest" description="Disordered" evidence="2">
    <location>
        <begin position="1"/>
        <end position="95"/>
    </location>
</feature>
<dbReference type="PANTHER" id="PTHR48044:SF22">
    <property type="entry name" value="GLYCOSYLTRANSFERASE"/>
    <property type="match status" value="1"/>
</dbReference>
<dbReference type="AlphaFoldDB" id="A0A5P1EZQ0"/>
<accession>A0A5P1EZQ0</accession>
<evidence type="ECO:0000313" key="5">
    <source>
        <dbReference type="Proteomes" id="UP000243459"/>
    </source>
</evidence>
<dbReference type="PANTHER" id="PTHR48044">
    <property type="entry name" value="GLYCOSYLTRANSFERASE"/>
    <property type="match status" value="1"/>
</dbReference>
<feature type="compositionally biased region" description="Pro residues" evidence="2">
    <location>
        <begin position="48"/>
        <end position="60"/>
    </location>
</feature>
<dbReference type="GO" id="GO:0008194">
    <property type="term" value="F:UDP-glycosyltransferase activity"/>
    <property type="evidence" value="ECO:0007669"/>
    <property type="project" value="UniProtKB-ARBA"/>
</dbReference>
<proteinExistence type="inferred from homology"/>
<dbReference type="Gramene" id="ONK71565">
    <property type="protein sequence ID" value="ONK71565"/>
    <property type="gene ID" value="A4U43_C04F9960"/>
</dbReference>